<keyword evidence="2" id="KW-1185">Reference proteome</keyword>
<evidence type="ECO:0000313" key="1">
    <source>
        <dbReference type="EMBL" id="VDO63457.1"/>
    </source>
</evidence>
<dbReference type="AlphaFoldDB" id="A0A183LM27"/>
<gene>
    <name evidence="1" type="ORF">SMRZ_LOCUS4852</name>
</gene>
<dbReference type="PANTHER" id="PTHR47027">
    <property type="entry name" value="REVERSE TRANSCRIPTASE DOMAIN-CONTAINING PROTEIN"/>
    <property type="match status" value="1"/>
</dbReference>
<organism evidence="1 2">
    <name type="scientific">Schistosoma margrebowiei</name>
    <dbReference type="NCBI Taxonomy" id="48269"/>
    <lineage>
        <taxon>Eukaryota</taxon>
        <taxon>Metazoa</taxon>
        <taxon>Spiralia</taxon>
        <taxon>Lophotrochozoa</taxon>
        <taxon>Platyhelminthes</taxon>
        <taxon>Trematoda</taxon>
        <taxon>Digenea</taxon>
        <taxon>Strigeidida</taxon>
        <taxon>Schistosomatoidea</taxon>
        <taxon>Schistosomatidae</taxon>
        <taxon>Schistosoma</taxon>
    </lineage>
</organism>
<reference evidence="1 2" key="1">
    <citation type="submission" date="2018-11" db="EMBL/GenBank/DDBJ databases">
        <authorList>
            <consortium name="Pathogen Informatics"/>
        </authorList>
    </citation>
    <scope>NUCLEOTIDE SEQUENCE [LARGE SCALE GENOMIC DNA]</scope>
    <source>
        <strain evidence="1 2">Zambia</strain>
    </source>
</reference>
<proteinExistence type="predicted"/>
<dbReference type="Proteomes" id="UP000277204">
    <property type="component" value="Unassembled WGS sequence"/>
</dbReference>
<dbReference type="EMBL" id="UZAI01001588">
    <property type="protein sequence ID" value="VDO63457.1"/>
    <property type="molecule type" value="Genomic_DNA"/>
</dbReference>
<dbReference type="PANTHER" id="PTHR47027:SF25">
    <property type="entry name" value="REVERSE TRANSCRIPTASE DOMAIN-CONTAINING PROTEIN"/>
    <property type="match status" value="1"/>
</dbReference>
<protein>
    <submittedName>
        <fullName evidence="1">Uncharacterized protein</fullName>
    </submittedName>
</protein>
<accession>A0A183LM27</accession>
<evidence type="ECO:0000313" key="2">
    <source>
        <dbReference type="Proteomes" id="UP000277204"/>
    </source>
</evidence>
<dbReference type="InterPro" id="IPR045609">
    <property type="entry name" value="DUF6451"/>
</dbReference>
<sequence>MQPDDLGFADDLVLLSHTHEQMQMKITSITAASESADLNVHKGKNKVLKFKMENTNPITLDGEALEDIGSFTYLSSIIDELVGSDTDVKTMIGKPKAVFLQLKNIRNSKQLSTNNKVRIFNTNVKTVLLYGAGTCRTTTTIIKRVKVFINNCLRKILNIRWPDTNSNNLLWERANRLPVEEEIGKTLEVDKTCIVEIIKLNHEASANLES</sequence>
<dbReference type="Pfam" id="PF20049">
    <property type="entry name" value="DUF6451"/>
    <property type="match status" value="1"/>
</dbReference>
<name>A0A183LM27_9TREM</name>